<dbReference type="SUPFAM" id="SSF52540">
    <property type="entry name" value="P-loop containing nucleoside triphosphate hydrolases"/>
    <property type="match status" value="1"/>
</dbReference>
<dbReference type="Gene3D" id="3.40.50.300">
    <property type="entry name" value="P-loop containing nucleotide triphosphate hydrolases"/>
    <property type="match status" value="1"/>
</dbReference>
<dbReference type="OrthoDB" id="9778498at2"/>
<gene>
    <name evidence="3" type="ORF">GAB14E_0624</name>
</gene>
<evidence type="ECO:0000259" key="2">
    <source>
        <dbReference type="Pfam" id="PF17396"/>
    </source>
</evidence>
<sequence length="337" mass="36194">MQFNPPFLLYLGDANKPLAIKTSRGIADWRPELCLGECAHADNILTLGLEKLTPKEAKSLGAKTFVVGLANSGGIIDASWVDDIVDALAQGLDIACGLHQKLSDIPSIAQAAKLHGGQLIDLRHQIPEVPIGNGQKRSGKRILTVGTDCSVGKMYTSLAIEREMQKQDFDAHFKATGQSGLLLASNGICIDAVVADFIAGAVELISPAADENHWDIIEGQGSLFNPSYAGVSAGLLHGAQADYLVMCHEAGRVDIKDVPNYKIPDLKNCIEQNLMMARLTNPKVQLAGISLNCRVVGEEQGRTQMKLLEQEFGVPCFDPMITGCANLVSHLKAIEDE</sequence>
<dbReference type="InterPro" id="IPR035402">
    <property type="entry name" value="DgcN-like_N"/>
</dbReference>
<protein>
    <recommendedName>
        <fullName evidence="4">EBNA-1 nuclear protein</fullName>
    </recommendedName>
</protein>
<proteinExistence type="predicted"/>
<dbReference type="Proteomes" id="UP000029868">
    <property type="component" value="Unassembled WGS sequence"/>
</dbReference>
<accession>A0A099KL10</accession>
<dbReference type="PANTHER" id="PTHR40690:SF1">
    <property type="entry name" value="DUF1611 DOMAIN-CONTAINING PROTEIN"/>
    <property type="match status" value="1"/>
</dbReference>
<dbReference type="PATRIC" id="fig|28229.3.peg.3287"/>
<dbReference type="InterPro" id="IPR011669">
    <property type="entry name" value="DgcN-like"/>
</dbReference>
<dbReference type="EMBL" id="JQEC01000044">
    <property type="protein sequence ID" value="KGJ90960.1"/>
    <property type="molecule type" value="Genomic_DNA"/>
</dbReference>
<reference evidence="3" key="1">
    <citation type="submission" date="2014-08" db="EMBL/GenBank/DDBJ databases">
        <title>Genomic and Phenotypic Diversity of Colwellia psychrerythraea strains from Disparate Marine Basins.</title>
        <authorList>
            <person name="Techtmann S.M."/>
            <person name="Stelling S.C."/>
            <person name="Utturkar S.M."/>
            <person name="Alshibli N."/>
            <person name="Harris A."/>
            <person name="Brown S.D."/>
            <person name="Hazen T.C."/>
        </authorList>
    </citation>
    <scope>NUCLEOTIDE SEQUENCE [LARGE SCALE GENOMIC DNA]</scope>
    <source>
        <strain evidence="3">GAB14E</strain>
    </source>
</reference>
<comment type="caution">
    <text evidence="3">The sequence shown here is derived from an EMBL/GenBank/DDBJ whole genome shotgun (WGS) entry which is preliminary data.</text>
</comment>
<name>A0A099KL10_COLPS</name>
<evidence type="ECO:0000259" key="1">
    <source>
        <dbReference type="Pfam" id="PF07755"/>
    </source>
</evidence>
<feature type="domain" description="D-glutamate N-acetyltransferase-like N-terminal" evidence="2">
    <location>
        <begin position="51"/>
        <end position="124"/>
    </location>
</feature>
<dbReference type="RefSeq" id="WP_033083270.1">
    <property type="nucleotide sequence ID" value="NZ_JQEC01000044.1"/>
</dbReference>
<dbReference type="InterPro" id="IPR035086">
    <property type="entry name" value="DgcN-like_C"/>
</dbReference>
<dbReference type="PANTHER" id="PTHR40690">
    <property type="entry name" value="GLL3100 PROTEIN"/>
    <property type="match status" value="1"/>
</dbReference>
<dbReference type="Gene3D" id="3.40.50.720">
    <property type="entry name" value="NAD(P)-binding Rossmann-like Domain"/>
    <property type="match status" value="1"/>
</dbReference>
<evidence type="ECO:0000313" key="3">
    <source>
        <dbReference type="EMBL" id="KGJ90960.1"/>
    </source>
</evidence>
<evidence type="ECO:0008006" key="4">
    <source>
        <dbReference type="Google" id="ProtNLM"/>
    </source>
</evidence>
<dbReference type="InterPro" id="IPR027417">
    <property type="entry name" value="P-loop_NTPase"/>
</dbReference>
<organism evidence="3">
    <name type="scientific">Colwellia psychrerythraea</name>
    <name type="common">Vibrio psychroerythus</name>
    <dbReference type="NCBI Taxonomy" id="28229"/>
    <lineage>
        <taxon>Bacteria</taxon>
        <taxon>Pseudomonadati</taxon>
        <taxon>Pseudomonadota</taxon>
        <taxon>Gammaproteobacteria</taxon>
        <taxon>Alteromonadales</taxon>
        <taxon>Colwelliaceae</taxon>
        <taxon>Colwellia</taxon>
    </lineage>
</organism>
<dbReference type="PIRSF" id="PIRSF026760">
    <property type="entry name" value="UCP026760"/>
    <property type="match status" value="1"/>
</dbReference>
<feature type="domain" description="D-glutamate N-acetyltransferase-like C-terminal" evidence="1">
    <location>
        <begin position="131"/>
        <end position="328"/>
    </location>
</feature>
<dbReference type="NCBIfam" id="NF041892">
    <property type="entry name" value="DgcN"/>
    <property type="match status" value="1"/>
</dbReference>
<dbReference type="Pfam" id="PF07755">
    <property type="entry name" value="DUF1611"/>
    <property type="match status" value="1"/>
</dbReference>
<dbReference type="Pfam" id="PF17396">
    <property type="entry name" value="DUF1611_N"/>
    <property type="match status" value="1"/>
</dbReference>
<dbReference type="AlphaFoldDB" id="A0A099KL10"/>